<gene>
    <name evidence="2" type="ORF">MNEG_4974</name>
</gene>
<dbReference type="PROSITE" id="PS51166">
    <property type="entry name" value="CBM20"/>
    <property type="match status" value="1"/>
</dbReference>
<evidence type="ECO:0000313" key="2">
    <source>
        <dbReference type="EMBL" id="KIZ02986.1"/>
    </source>
</evidence>
<dbReference type="KEGG" id="mng:MNEG_4974"/>
<dbReference type="RefSeq" id="XP_013902005.1">
    <property type="nucleotide sequence ID" value="XM_014046551.1"/>
</dbReference>
<dbReference type="Pfam" id="PF00686">
    <property type="entry name" value="CBM_20"/>
    <property type="match status" value="1"/>
</dbReference>
<evidence type="ECO:0000313" key="3">
    <source>
        <dbReference type="Proteomes" id="UP000054498"/>
    </source>
</evidence>
<dbReference type="OrthoDB" id="546181at2759"/>
<dbReference type="SUPFAM" id="SSF49452">
    <property type="entry name" value="Starch-binding domain-like"/>
    <property type="match status" value="1"/>
</dbReference>
<dbReference type="InterPro" id="IPR002044">
    <property type="entry name" value="CBM20"/>
</dbReference>
<organism evidence="2 3">
    <name type="scientific">Monoraphidium neglectum</name>
    <dbReference type="NCBI Taxonomy" id="145388"/>
    <lineage>
        <taxon>Eukaryota</taxon>
        <taxon>Viridiplantae</taxon>
        <taxon>Chlorophyta</taxon>
        <taxon>core chlorophytes</taxon>
        <taxon>Chlorophyceae</taxon>
        <taxon>CS clade</taxon>
        <taxon>Sphaeropleales</taxon>
        <taxon>Selenastraceae</taxon>
        <taxon>Monoraphidium</taxon>
    </lineage>
</organism>
<keyword evidence="3" id="KW-1185">Reference proteome</keyword>
<dbReference type="GO" id="GO:0016020">
    <property type="term" value="C:membrane"/>
    <property type="evidence" value="ECO:0007669"/>
    <property type="project" value="TreeGrafter"/>
</dbReference>
<dbReference type="GeneID" id="25737851"/>
<dbReference type="SMART" id="SM01065">
    <property type="entry name" value="CBM_2"/>
    <property type="match status" value="1"/>
</dbReference>
<dbReference type="PANTHER" id="PTHR15048">
    <property type="entry name" value="STARCH-BINDING DOMAIN-CONTAINING PROTEIN 1"/>
    <property type="match status" value="1"/>
</dbReference>
<dbReference type="Proteomes" id="UP000054498">
    <property type="component" value="Unassembled WGS sequence"/>
</dbReference>
<dbReference type="GO" id="GO:2001070">
    <property type="term" value="F:starch binding"/>
    <property type="evidence" value="ECO:0007669"/>
    <property type="project" value="InterPro"/>
</dbReference>
<accession>A0A0D2NC14</accession>
<reference evidence="2 3" key="1">
    <citation type="journal article" date="2013" name="BMC Genomics">
        <title>Reconstruction of the lipid metabolism for the microalga Monoraphidium neglectum from its genome sequence reveals characteristics suitable for biofuel production.</title>
        <authorList>
            <person name="Bogen C."/>
            <person name="Al-Dilaimi A."/>
            <person name="Albersmeier A."/>
            <person name="Wichmann J."/>
            <person name="Grundmann M."/>
            <person name="Rupp O."/>
            <person name="Lauersen K.J."/>
            <person name="Blifernez-Klassen O."/>
            <person name="Kalinowski J."/>
            <person name="Goesmann A."/>
            <person name="Mussgnug J.H."/>
            <person name="Kruse O."/>
        </authorList>
    </citation>
    <scope>NUCLEOTIDE SEQUENCE [LARGE SCALE GENOMIC DNA]</scope>
    <source>
        <strain evidence="2 3">SAG 48.87</strain>
    </source>
</reference>
<proteinExistence type="predicted"/>
<dbReference type="Gene3D" id="2.60.40.10">
    <property type="entry name" value="Immunoglobulins"/>
    <property type="match status" value="1"/>
</dbReference>
<dbReference type="AlphaFoldDB" id="A0A0D2NC14"/>
<dbReference type="InterPro" id="IPR013784">
    <property type="entry name" value="Carb-bd-like_fold"/>
</dbReference>
<dbReference type="EMBL" id="KK100938">
    <property type="protein sequence ID" value="KIZ02986.1"/>
    <property type="molecule type" value="Genomic_DNA"/>
</dbReference>
<sequence>MASAALWGRVTKHSCARFVAGVVSVAQQLPPLEDAAVEEERTETTSSSEHETALVAVEEVTALAAPSDRVNVSFVVPQYVTSYGQVLKVVGAVDELGNWAPEQAPTMTWSEGHQWTLDVPLPVGDVTFKVVMQDTAAGYTRWEVRHG</sequence>
<dbReference type="InterPro" id="IPR013783">
    <property type="entry name" value="Ig-like_fold"/>
</dbReference>
<protein>
    <recommendedName>
        <fullName evidence="1">CBM20 domain-containing protein</fullName>
    </recommendedName>
</protein>
<evidence type="ECO:0000259" key="1">
    <source>
        <dbReference type="PROSITE" id="PS51166"/>
    </source>
</evidence>
<name>A0A0D2NC14_9CHLO</name>
<dbReference type="STRING" id="145388.A0A0D2NC14"/>
<feature type="domain" description="CBM20" evidence="1">
    <location>
        <begin position="64"/>
        <end position="147"/>
    </location>
</feature>
<dbReference type="PANTHER" id="PTHR15048:SF0">
    <property type="entry name" value="STARCH-BINDING DOMAIN-CONTAINING PROTEIN 1"/>
    <property type="match status" value="1"/>
</dbReference>